<evidence type="ECO:0000313" key="3">
    <source>
        <dbReference type="Proteomes" id="UP000005551"/>
    </source>
</evidence>
<dbReference type="Pfam" id="PF07642">
    <property type="entry name" value="BBP2"/>
    <property type="match status" value="1"/>
</dbReference>
<evidence type="ECO:0000313" key="2">
    <source>
        <dbReference type="EMBL" id="EIM75679.1"/>
    </source>
</evidence>
<dbReference type="InterPro" id="IPR011486">
    <property type="entry name" value="BBP2"/>
</dbReference>
<protein>
    <submittedName>
        <fullName evidence="2">Uncharacterized protein</fullName>
    </submittedName>
</protein>
<reference evidence="2 3" key="1">
    <citation type="submission" date="2012-05" db="EMBL/GenBank/DDBJ databases">
        <title>Genome sequence of Nitritalea halalkaliphila LW7.</title>
        <authorList>
            <person name="Jangir P.K."/>
            <person name="Singh A."/>
            <person name="Shivaji S."/>
            <person name="Sharma R."/>
        </authorList>
    </citation>
    <scope>NUCLEOTIDE SEQUENCE [LARGE SCALE GENOMIC DNA]</scope>
    <source>
        <strain evidence="2 3">LW7</strain>
    </source>
</reference>
<proteinExistence type="predicted"/>
<dbReference type="RefSeq" id="WP_009055641.1">
    <property type="nucleotide sequence ID" value="NZ_AJYA01000028.1"/>
</dbReference>
<sequence>MSYTIKPSVRKPKHQKSPLILAGFFTFLLLWGGIFSLAFGQNERTKETLTENQARRQGRSAVDSSAHKTSTSEKWTLSGYIESYYGFDFGQPFDQLRPDFFFNFKRHNEFNINLALAQASYRDGRHRATLALMAGNYAQFNLADEPTWAQFLYEARWAIACMKKCG</sequence>
<accession>I5C1H7</accession>
<dbReference type="STRING" id="1189621.A3SI_12539"/>
<name>I5C1H7_9BACT</name>
<comment type="caution">
    <text evidence="2">The sequence shown here is derived from an EMBL/GenBank/DDBJ whole genome shotgun (WGS) entry which is preliminary data.</text>
</comment>
<keyword evidence="3" id="KW-1185">Reference proteome</keyword>
<organism evidence="2 3">
    <name type="scientific">Nitritalea halalkaliphila LW7</name>
    <dbReference type="NCBI Taxonomy" id="1189621"/>
    <lineage>
        <taxon>Bacteria</taxon>
        <taxon>Pseudomonadati</taxon>
        <taxon>Bacteroidota</taxon>
        <taxon>Cytophagia</taxon>
        <taxon>Cytophagales</taxon>
        <taxon>Cyclobacteriaceae</taxon>
        <taxon>Nitritalea</taxon>
    </lineage>
</organism>
<evidence type="ECO:0000256" key="1">
    <source>
        <dbReference type="SAM" id="MobiDB-lite"/>
    </source>
</evidence>
<gene>
    <name evidence="2" type="ORF">A3SI_12539</name>
</gene>
<dbReference type="EMBL" id="AJYA01000028">
    <property type="protein sequence ID" value="EIM75679.1"/>
    <property type="molecule type" value="Genomic_DNA"/>
</dbReference>
<dbReference type="AlphaFoldDB" id="I5C1H7"/>
<feature type="region of interest" description="Disordered" evidence="1">
    <location>
        <begin position="48"/>
        <end position="67"/>
    </location>
</feature>
<dbReference type="Proteomes" id="UP000005551">
    <property type="component" value="Unassembled WGS sequence"/>
</dbReference>